<proteinExistence type="predicted"/>
<reference evidence="2" key="1">
    <citation type="submission" date="2023-10" db="EMBL/GenBank/DDBJ databases">
        <authorList>
            <person name="Chen Y."/>
            <person name="Shah S."/>
            <person name="Dougan E. K."/>
            <person name="Thang M."/>
            <person name="Chan C."/>
        </authorList>
    </citation>
    <scope>NUCLEOTIDE SEQUENCE [LARGE SCALE GENOMIC DNA]</scope>
</reference>
<accession>A0ABN9VB40</accession>
<feature type="region of interest" description="Disordered" evidence="1">
    <location>
        <begin position="1"/>
        <end position="31"/>
    </location>
</feature>
<evidence type="ECO:0000256" key="1">
    <source>
        <dbReference type="SAM" id="MobiDB-lite"/>
    </source>
</evidence>
<dbReference type="Proteomes" id="UP001189429">
    <property type="component" value="Unassembled WGS sequence"/>
</dbReference>
<protein>
    <recommendedName>
        <fullName evidence="4">Ankyrin repeat domain-containing protein</fullName>
    </recommendedName>
</protein>
<evidence type="ECO:0000313" key="3">
    <source>
        <dbReference type="Proteomes" id="UP001189429"/>
    </source>
</evidence>
<keyword evidence="3" id="KW-1185">Reference proteome</keyword>
<gene>
    <name evidence="2" type="ORF">PCOR1329_LOCUS55276</name>
</gene>
<evidence type="ECO:0008006" key="4">
    <source>
        <dbReference type="Google" id="ProtNLM"/>
    </source>
</evidence>
<comment type="caution">
    <text evidence="2">The sequence shown here is derived from an EMBL/GenBank/DDBJ whole genome shotgun (WGS) entry which is preliminary data.</text>
</comment>
<feature type="region of interest" description="Disordered" evidence="1">
    <location>
        <begin position="44"/>
        <end position="105"/>
    </location>
</feature>
<sequence length="105" mass="10582">MVELLLREGADPRLLNSRGQTAEQVAQAKGASGPYAAVLEALRPAAAPRSPRADGGVSPRRAPGGAASHREEDATPRASSARAPHKSPALDEAPRARGAATAGGA</sequence>
<feature type="compositionally biased region" description="Basic and acidic residues" evidence="1">
    <location>
        <begin position="1"/>
        <end position="11"/>
    </location>
</feature>
<name>A0ABN9VB40_9DINO</name>
<feature type="compositionally biased region" description="Low complexity" evidence="1">
    <location>
        <begin position="96"/>
        <end position="105"/>
    </location>
</feature>
<organism evidence="2 3">
    <name type="scientific">Prorocentrum cordatum</name>
    <dbReference type="NCBI Taxonomy" id="2364126"/>
    <lineage>
        <taxon>Eukaryota</taxon>
        <taxon>Sar</taxon>
        <taxon>Alveolata</taxon>
        <taxon>Dinophyceae</taxon>
        <taxon>Prorocentrales</taxon>
        <taxon>Prorocentraceae</taxon>
        <taxon>Prorocentrum</taxon>
    </lineage>
</organism>
<evidence type="ECO:0000313" key="2">
    <source>
        <dbReference type="EMBL" id="CAK0868694.1"/>
    </source>
</evidence>
<dbReference type="EMBL" id="CAUYUJ010016772">
    <property type="protein sequence ID" value="CAK0868694.1"/>
    <property type="molecule type" value="Genomic_DNA"/>
</dbReference>